<dbReference type="InterPro" id="IPR036457">
    <property type="entry name" value="PPM-type-like_dom_sf"/>
</dbReference>
<dbReference type="SUPFAM" id="SSF55781">
    <property type="entry name" value="GAF domain-like"/>
    <property type="match status" value="1"/>
</dbReference>
<evidence type="ECO:0000256" key="1">
    <source>
        <dbReference type="ARBA" id="ARBA00022801"/>
    </source>
</evidence>
<keyword evidence="4" id="KW-1185">Reference proteome</keyword>
<evidence type="ECO:0000313" key="4">
    <source>
        <dbReference type="Proteomes" id="UP000185490"/>
    </source>
</evidence>
<dbReference type="InterPro" id="IPR001932">
    <property type="entry name" value="PPM-type_phosphatase-like_dom"/>
</dbReference>
<proteinExistence type="predicted"/>
<dbReference type="RefSeq" id="WP_012057066.1">
    <property type="nucleotide sequence ID" value="NZ_CP007389.1"/>
</dbReference>
<dbReference type="Proteomes" id="UP000185490">
    <property type="component" value="Chromosome"/>
</dbReference>
<accession>A0ABM6GEC0</accession>
<dbReference type="EMBL" id="CP007389">
    <property type="protein sequence ID" value="APT73835.1"/>
    <property type="molecule type" value="Genomic_DNA"/>
</dbReference>
<organism evidence="3 4">
    <name type="scientific">Thermosipho melanesiensis</name>
    <dbReference type="NCBI Taxonomy" id="46541"/>
    <lineage>
        <taxon>Bacteria</taxon>
        <taxon>Thermotogati</taxon>
        <taxon>Thermotogota</taxon>
        <taxon>Thermotogae</taxon>
        <taxon>Thermotogales</taxon>
        <taxon>Fervidobacteriaceae</taxon>
        <taxon>Thermosipho</taxon>
    </lineage>
</organism>
<reference evidence="3 4" key="1">
    <citation type="submission" date="2014-02" db="EMBL/GenBank/DDBJ databases">
        <title>Diversity of Thermotogales isolates from hydrothermal vents.</title>
        <authorList>
            <person name="Haverkamp T.H.A."/>
            <person name="Lossouarn J."/>
            <person name="Geslin C."/>
            <person name="Nesbo C.L."/>
        </authorList>
    </citation>
    <scope>NUCLEOTIDE SEQUENCE [LARGE SCALE GENOMIC DNA]</scope>
    <source>
        <strain evidence="3 4">431</strain>
    </source>
</reference>
<sequence length="454" mass="51270">MIKKLEEIYLKLLELSKSPKKEYNSKEDLWSLIEQEIDIIQTEFSSYKQELESSTLLIESQLEEISRLYEEISTLFEISKIVASNIETKQILMPILSTLKKAINFKCGIINIDFEGSYSEAIGECPSNLESLVSQIDDDVDIIFKEKCEKLNNESIIYKTISTASNKKMGFILVSGKESGPIFTAGDKKIIESAAQQIGSSIEREIALKEEIERERLNQQIEIARNIQFNFFPKTFPNDENFDSYGESIPAIHVGGDYFDVFMKNDSLYGIVADVSGKGLPASLIMSSLRSAFKSLLESTNGDLLKTVTSLNKMLAYDVGDDKFVTAVFVKLTRDGGLEVINAGHDPLYIVKDKISKINSTSTPIGMFEFMEFEIQKTKLEKNTLIFAYTDGIPEARNINGEEYDFERLERLLSKVYILSAKDIVDNVEKDVFKFSQGALQHDDMTLLAIKYLG</sequence>
<dbReference type="SUPFAM" id="SSF81606">
    <property type="entry name" value="PP2C-like"/>
    <property type="match status" value="1"/>
</dbReference>
<dbReference type="Pfam" id="PF07228">
    <property type="entry name" value="SpoIIE"/>
    <property type="match status" value="1"/>
</dbReference>
<dbReference type="Gene3D" id="3.60.40.10">
    <property type="entry name" value="PPM-type phosphatase domain"/>
    <property type="match status" value="1"/>
</dbReference>
<dbReference type="InterPro" id="IPR052016">
    <property type="entry name" value="Bact_Sigma-Reg"/>
</dbReference>
<feature type="domain" description="PPM-type phosphatase" evidence="2">
    <location>
        <begin position="239"/>
        <end position="452"/>
    </location>
</feature>
<gene>
    <name evidence="3" type="ORF">BW47_04540</name>
</gene>
<evidence type="ECO:0000313" key="3">
    <source>
        <dbReference type="EMBL" id="APT73835.1"/>
    </source>
</evidence>
<protein>
    <submittedName>
        <fullName evidence="3">Stage II sporulation protein E</fullName>
    </submittedName>
</protein>
<keyword evidence="1" id="KW-0378">Hydrolase</keyword>
<dbReference type="PANTHER" id="PTHR43156">
    <property type="entry name" value="STAGE II SPORULATION PROTEIN E-RELATED"/>
    <property type="match status" value="1"/>
</dbReference>
<name>A0ABM6GEC0_9BACT</name>
<evidence type="ECO:0000259" key="2">
    <source>
        <dbReference type="SMART" id="SM00331"/>
    </source>
</evidence>
<dbReference type="PANTHER" id="PTHR43156:SF2">
    <property type="entry name" value="STAGE II SPORULATION PROTEIN E"/>
    <property type="match status" value="1"/>
</dbReference>
<dbReference type="SMART" id="SM00331">
    <property type="entry name" value="PP2C_SIG"/>
    <property type="match status" value="1"/>
</dbReference>